<sequence>MHCTISNIRAYGTGLLIPTILIPLPNLTEMFLFVSNKMAYYRHNSSILHSFDCRGSCSSLKIWVGAKTFPVPPSSSLGSDGANSGSQYNIHPFTPVFKSDCFTPKINQAFIKRGTSSKPRRKMGHKIGIPYSVGSILKAKIRDPKPRYRSGISDAWPRPPPGSGC</sequence>
<organism evidence="2 3">
    <name type="scientific">Meyerozyma guilliermondii (strain ATCC 6260 / CBS 566 / DSM 6381 / JCM 1539 / NBRC 10279 / NRRL Y-324)</name>
    <name type="common">Yeast</name>
    <name type="synonym">Candida guilliermondii</name>
    <dbReference type="NCBI Taxonomy" id="294746"/>
    <lineage>
        <taxon>Eukaryota</taxon>
        <taxon>Fungi</taxon>
        <taxon>Dikarya</taxon>
        <taxon>Ascomycota</taxon>
        <taxon>Saccharomycotina</taxon>
        <taxon>Pichiomycetes</taxon>
        <taxon>Debaryomycetaceae</taxon>
        <taxon>Meyerozyma</taxon>
    </lineage>
</organism>
<dbReference type="EMBL" id="CH408155">
    <property type="protein sequence ID" value="EDK36018.1"/>
    <property type="molecule type" value="Genomic_DNA"/>
</dbReference>
<accession>A5DA11</accession>
<dbReference type="HOGENOM" id="CLU_1611396_0_0_1"/>
<evidence type="ECO:0000256" key="1">
    <source>
        <dbReference type="SAM" id="MobiDB-lite"/>
    </source>
</evidence>
<dbReference type="Proteomes" id="UP000001997">
    <property type="component" value="Unassembled WGS sequence"/>
</dbReference>
<gene>
    <name evidence="2" type="ORF">PGUG_00116</name>
</gene>
<dbReference type="KEGG" id="pgu:PGUG_00116"/>
<dbReference type="AlphaFoldDB" id="A5DA11"/>
<evidence type="ECO:0000313" key="2">
    <source>
        <dbReference type="EMBL" id="EDK36018.1"/>
    </source>
</evidence>
<protein>
    <submittedName>
        <fullName evidence="2">Uncharacterized protein</fullName>
    </submittedName>
</protein>
<keyword evidence="3" id="KW-1185">Reference proteome</keyword>
<proteinExistence type="predicted"/>
<name>A5DA11_PICGU</name>
<dbReference type="GeneID" id="5128873"/>
<reference evidence="2 3" key="1">
    <citation type="journal article" date="2009" name="Nature">
        <title>Evolution of pathogenicity and sexual reproduction in eight Candida genomes.</title>
        <authorList>
            <person name="Butler G."/>
            <person name="Rasmussen M.D."/>
            <person name="Lin M.F."/>
            <person name="Santos M.A."/>
            <person name="Sakthikumar S."/>
            <person name="Munro C.A."/>
            <person name="Rheinbay E."/>
            <person name="Grabherr M."/>
            <person name="Forche A."/>
            <person name="Reedy J.L."/>
            <person name="Agrafioti I."/>
            <person name="Arnaud M.B."/>
            <person name="Bates S."/>
            <person name="Brown A.J."/>
            <person name="Brunke S."/>
            <person name="Costanzo M.C."/>
            <person name="Fitzpatrick D.A."/>
            <person name="de Groot P.W."/>
            <person name="Harris D."/>
            <person name="Hoyer L.L."/>
            <person name="Hube B."/>
            <person name="Klis F.M."/>
            <person name="Kodira C."/>
            <person name="Lennard N."/>
            <person name="Logue M.E."/>
            <person name="Martin R."/>
            <person name="Neiman A.M."/>
            <person name="Nikolaou E."/>
            <person name="Quail M.A."/>
            <person name="Quinn J."/>
            <person name="Santos M.C."/>
            <person name="Schmitzberger F.F."/>
            <person name="Sherlock G."/>
            <person name="Shah P."/>
            <person name="Silverstein K.A."/>
            <person name="Skrzypek M.S."/>
            <person name="Soll D."/>
            <person name="Staggs R."/>
            <person name="Stansfield I."/>
            <person name="Stumpf M.P."/>
            <person name="Sudbery P.E."/>
            <person name="Srikantha T."/>
            <person name="Zeng Q."/>
            <person name="Berman J."/>
            <person name="Berriman M."/>
            <person name="Heitman J."/>
            <person name="Gow N.A."/>
            <person name="Lorenz M.C."/>
            <person name="Birren B.W."/>
            <person name="Kellis M."/>
            <person name="Cuomo C.A."/>
        </authorList>
    </citation>
    <scope>NUCLEOTIDE SEQUENCE [LARGE SCALE GENOMIC DNA]</scope>
    <source>
        <strain evidence="3">ATCC 6260 / CBS 566 / DSM 6381 / JCM 1539 / NBRC 10279 / NRRL Y-324</strain>
    </source>
</reference>
<dbReference type="VEuPathDB" id="FungiDB:PGUG_00116"/>
<evidence type="ECO:0000313" key="3">
    <source>
        <dbReference type="Proteomes" id="UP000001997"/>
    </source>
</evidence>
<dbReference type="InParanoid" id="A5DA11"/>
<dbReference type="RefSeq" id="XP_001486739.1">
    <property type="nucleotide sequence ID" value="XM_001486689.1"/>
</dbReference>
<feature type="region of interest" description="Disordered" evidence="1">
    <location>
        <begin position="146"/>
        <end position="165"/>
    </location>
</feature>